<dbReference type="InterPro" id="IPR057073">
    <property type="entry name" value="EGF_integrin_2"/>
</dbReference>
<dbReference type="GO" id="GO:0008305">
    <property type="term" value="C:integrin complex"/>
    <property type="evidence" value="ECO:0007669"/>
    <property type="project" value="TreeGrafter"/>
</dbReference>
<dbReference type="PANTHER" id="PTHR10082:SF60">
    <property type="entry name" value="INTEGRIN BETA-PS"/>
    <property type="match status" value="1"/>
</dbReference>
<evidence type="ECO:0000256" key="6">
    <source>
        <dbReference type="ARBA" id="ARBA00022729"/>
    </source>
</evidence>
<dbReference type="Gene3D" id="3.30.1680.10">
    <property type="entry name" value="ligand-binding face of the semaphorins, domain 2"/>
    <property type="match status" value="1"/>
</dbReference>
<evidence type="ECO:0000256" key="2">
    <source>
        <dbReference type="ARBA" id="ARBA00007449"/>
    </source>
</evidence>
<comment type="caution">
    <text evidence="17">The sequence shown here is derived from an EMBL/GenBank/DDBJ whole genome shotgun (WGS) entry which is preliminary data.</text>
</comment>
<evidence type="ECO:0000259" key="16">
    <source>
        <dbReference type="SMART" id="SM00187"/>
    </source>
</evidence>
<comment type="similarity">
    <text evidence="2 14">Belongs to the integrin beta chain family.</text>
</comment>
<dbReference type="OMA" id="THTTHFR"/>
<evidence type="ECO:0000256" key="13">
    <source>
        <dbReference type="ARBA" id="ARBA00023180"/>
    </source>
</evidence>
<dbReference type="Gene3D" id="2.60.40.1510">
    <property type="entry name" value="ntegrin, alpha v. Chain A, domain 3"/>
    <property type="match status" value="1"/>
</dbReference>
<dbReference type="AlphaFoldDB" id="A0A1D2N7U5"/>
<comment type="subcellular location">
    <subcellularLocation>
        <location evidence="1 14">Cell membrane</location>
        <topology evidence="1 14">Single-pass type I membrane protein</topology>
    </subcellularLocation>
</comment>
<dbReference type="PRINTS" id="PR01186">
    <property type="entry name" value="INTEGRINB"/>
</dbReference>
<dbReference type="EMBL" id="LJIJ01000158">
    <property type="protein sequence ID" value="ODN01343.1"/>
    <property type="molecule type" value="Genomic_DNA"/>
</dbReference>
<dbReference type="InterPro" id="IPR002369">
    <property type="entry name" value="Integrin_bsu_VWA"/>
</dbReference>
<keyword evidence="9" id="KW-1133">Transmembrane helix</keyword>
<gene>
    <name evidence="17" type="ORF">Ocin01_05340</name>
</gene>
<evidence type="ECO:0000256" key="11">
    <source>
        <dbReference type="ARBA" id="ARBA00023136"/>
    </source>
</evidence>
<dbReference type="InterPro" id="IPR057243">
    <property type="entry name" value="Integrin_I-EGF_CS"/>
</dbReference>
<feature type="signal peptide" evidence="15">
    <location>
        <begin position="1"/>
        <end position="21"/>
    </location>
</feature>
<dbReference type="SUPFAM" id="SSF69179">
    <property type="entry name" value="Integrin domains"/>
    <property type="match status" value="1"/>
</dbReference>
<feature type="domain" description="Integrin beta subunit VWA" evidence="16">
    <location>
        <begin position="33"/>
        <end position="462"/>
    </location>
</feature>
<feature type="chain" id="PRO_5008905182" description="Integrin beta" evidence="15">
    <location>
        <begin position="22"/>
        <end position="575"/>
    </location>
</feature>
<dbReference type="STRING" id="48709.A0A1D2N7U5"/>
<dbReference type="GO" id="GO:0005178">
    <property type="term" value="F:integrin binding"/>
    <property type="evidence" value="ECO:0007669"/>
    <property type="project" value="TreeGrafter"/>
</dbReference>
<dbReference type="Pfam" id="PF00362">
    <property type="entry name" value="Integrin_beta"/>
    <property type="match status" value="1"/>
</dbReference>
<dbReference type="SUPFAM" id="SSF53300">
    <property type="entry name" value="vWA-like"/>
    <property type="match status" value="1"/>
</dbReference>
<dbReference type="InterPro" id="IPR015812">
    <property type="entry name" value="Integrin_bsu"/>
</dbReference>
<keyword evidence="18" id="KW-1185">Reference proteome</keyword>
<keyword evidence="10 14" id="KW-0401">Integrin</keyword>
<keyword evidence="13" id="KW-0325">Glycoprotein</keyword>
<dbReference type="SMART" id="SM00187">
    <property type="entry name" value="INB"/>
    <property type="match status" value="1"/>
</dbReference>
<keyword evidence="11" id="KW-0472">Membrane</keyword>
<keyword evidence="3" id="KW-1003">Cell membrane</keyword>
<evidence type="ECO:0000256" key="3">
    <source>
        <dbReference type="ARBA" id="ARBA00022475"/>
    </source>
</evidence>
<dbReference type="GO" id="GO:0033627">
    <property type="term" value="P:cell adhesion mediated by integrin"/>
    <property type="evidence" value="ECO:0007669"/>
    <property type="project" value="TreeGrafter"/>
</dbReference>
<dbReference type="SUPFAM" id="SSF103575">
    <property type="entry name" value="Plexin repeat"/>
    <property type="match status" value="1"/>
</dbReference>
<evidence type="ECO:0000256" key="1">
    <source>
        <dbReference type="ARBA" id="ARBA00004251"/>
    </source>
</evidence>
<dbReference type="GO" id="GO:0009986">
    <property type="term" value="C:cell surface"/>
    <property type="evidence" value="ECO:0007669"/>
    <property type="project" value="TreeGrafter"/>
</dbReference>
<keyword evidence="6 15" id="KW-0732">Signal</keyword>
<evidence type="ECO:0000256" key="8">
    <source>
        <dbReference type="ARBA" id="ARBA00022889"/>
    </source>
</evidence>
<evidence type="ECO:0000256" key="7">
    <source>
        <dbReference type="ARBA" id="ARBA00022737"/>
    </source>
</evidence>
<evidence type="ECO:0000256" key="12">
    <source>
        <dbReference type="ARBA" id="ARBA00023157"/>
    </source>
</evidence>
<keyword evidence="8 14" id="KW-0130">Cell adhesion</keyword>
<dbReference type="Pfam" id="PF17205">
    <property type="entry name" value="PSI_integrin"/>
    <property type="match status" value="1"/>
</dbReference>
<dbReference type="GO" id="GO:0007229">
    <property type="term" value="P:integrin-mediated signaling pathway"/>
    <property type="evidence" value="ECO:0007669"/>
    <property type="project" value="UniProtKB-KW"/>
</dbReference>
<evidence type="ECO:0000313" key="17">
    <source>
        <dbReference type="EMBL" id="ODN01343.1"/>
    </source>
</evidence>
<keyword evidence="5 14" id="KW-0812">Transmembrane</keyword>
<keyword evidence="7" id="KW-0677">Repeat</keyword>
<sequence>MYSFKVLVFLIFTTYFNPNLSEDSQSQCTGLNNCATCIQNPECAWCSQSDFHGQDKKPLPRCNSVVGHEQLGRFQCNERYLFHHKKDKNITRDESLSNGNSELRAVPIRPQKVSLKLRVNDPIVLQMAYKEVEDYPLDLYYLMDGTYTMSDDKEVLVGLGDSIGQRLRSLTSKFRQGFGTFVDKVTMPYVLTLEDLLENPCNRKNKTCARPYGFKNQMPLTFNTEEFSNVVKDVILSVSSDLPEGGLDALMQVIVCENEIGWSEQARRLIIFATDAPFHFAGDGRLGGILLPNDGKCHMDATGEYYTHSLMHDYPSIAQLNSKAKEHSVNIIFAVNATEIAEYKRLAKVVEGSKSTELASNSSNIVDLVEDEYKKIKSTVEIKDSFPTEFFKVKYFSKCLGSEEMERRSCEGLQAESVVQFRVEIELIKCLERKQEWKQRYRIYAVGVPDSIEIDVETLCDCPCENPENSRPNSPMCNNKGTEICGLCECNTNYFGKTCECSTDAGRLIDLSTACKYENSTEICSGRGNCICGQCTCTNSARYTGSFCECDNNNCLSPMSFCVLDTENVTVGMQM</sequence>
<dbReference type="Pfam" id="PF23105">
    <property type="entry name" value="EGF_integrin"/>
    <property type="match status" value="1"/>
</dbReference>
<name>A0A1D2N7U5_ORCCI</name>
<organism evidence="17 18">
    <name type="scientific">Orchesella cincta</name>
    <name type="common">Springtail</name>
    <name type="synonym">Podura cincta</name>
    <dbReference type="NCBI Taxonomy" id="48709"/>
    <lineage>
        <taxon>Eukaryota</taxon>
        <taxon>Metazoa</taxon>
        <taxon>Ecdysozoa</taxon>
        <taxon>Arthropoda</taxon>
        <taxon>Hexapoda</taxon>
        <taxon>Collembola</taxon>
        <taxon>Entomobryomorpha</taxon>
        <taxon>Entomobryoidea</taxon>
        <taxon>Orchesellidae</taxon>
        <taxon>Orchesellinae</taxon>
        <taxon>Orchesella</taxon>
    </lineage>
</organism>
<dbReference type="FunFam" id="3.40.50.410:FF:000002">
    <property type="entry name" value="Integrin beta"/>
    <property type="match status" value="1"/>
</dbReference>
<dbReference type="Gene3D" id="2.10.25.10">
    <property type="entry name" value="Laminin"/>
    <property type="match status" value="2"/>
</dbReference>
<evidence type="ECO:0000256" key="9">
    <source>
        <dbReference type="ARBA" id="ARBA00022989"/>
    </source>
</evidence>
<dbReference type="InterPro" id="IPR032695">
    <property type="entry name" value="Integrin_dom_sf"/>
</dbReference>
<dbReference type="PROSITE" id="PS52047">
    <property type="entry name" value="I_EGF_2"/>
    <property type="match status" value="1"/>
</dbReference>
<protein>
    <recommendedName>
        <fullName evidence="14">Integrin beta</fullName>
    </recommendedName>
</protein>
<reference evidence="17 18" key="1">
    <citation type="journal article" date="2016" name="Genome Biol. Evol.">
        <title>Gene Family Evolution Reflects Adaptation to Soil Environmental Stressors in the Genome of the Collembolan Orchesella cincta.</title>
        <authorList>
            <person name="Faddeeva-Vakhrusheva A."/>
            <person name="Derks M.F."/>
            <person name="Anvar S.Y."/>
            <person name="Agamennone V."/>
            <person name="Suring W."/>
            <person name="Smit S."/>
            <person name="van Straalen N.M."/>
            <person name="Roelofs D."/>
        </authorList>
    </citation>
    <scope>NUCLEOTIDE SEQUENCE [LARGE SCALE GENOMIC DNA]</scope>
    <source>
        <tissue evidence="17">Mixed pool</tissue>
    </source>
</reference>
<keyword evidence="12" id="KW-1015">Disulfide bond</keyword>
<evidence type="ECO:0000256" key="4">
    <source>
        <dbReference type="ARBA" id="ARBA00022536"/>
    </source>
</evidence>
<evidence type="ECO:0000256" key="14">
    <source>
        <dbReference type="RuleBase" id="RU000633"/>
    </source>
</evidence>
<dbReference type="InterPro" id="IPR033760">
    <property type="entry name" value="Integrin_beta_N"/>
</dbReference>
<dbReference type="InterPro" id="IPR036465">
    <property type="entry name" value="vWFA_dom_sf"/>
</dbReference>
<keyword evidence="4" id="KW-0245">EGF-like domain</keyword>
<dbReference type="Proteomes" id="UP000094527">
    <property type="component" value="Unassembled WGS sequence"/>
</dbReference>
<dbReference type="GO" id="GO:0007157">
    <property type="term" value="P:heterophilic cell-cell adhesion via plasma membrane cell adhesion molecules"/>
    <property type="evidence" value="ECO:0007669"/>
    <property type="project" value="UniProtKB-ARBA"/>
</dbReference>
<evidence type="ECO:0000256" key="15">
    <source>
        <dbReference type="SAM" id="SignalP"/>
    </source>
</evidence>
<evidence type="ECO:0000256" key="10">
    <source>
        <dbReference type="ARBA" id="ARBA00023037"/>
    </source>
</evidence>
<accession>A0A1D2N7U5</accession>
<dbReference type="PROSITE" id="PS00243">
    <property type="entry name" value="I_EGF_1"/>
    <property type="match status" value="1"/>
</dbReference>
<dbReference type="GO" id="GO:0016477">
    <property type="term" value="P:cell migration"/>
    <property type="evidence" value="ECO:0007669"/>
    <property type="project" value="TreeGrafter"/>
</dbReference>
<evidence type="ECO:0000313" key="18">
    <source>
        <dbReference type="Proteomes" id="UP000094527"/>
    </source>
</evidence>
<evidence type="ECO:0000256" key="5">
    <source>
        <dbReference type="ARBA" id="ARBA00022692"/>
    </source>
</evidence>
<dbReference type="PANTHER" id="PTHR10082">
    <property type="entry name" value="INTEGRIN BETA SUBUNIT"/>
    <property type="match status" value="1"/>
</dbReference>
<dbReference type="GO" id="GO:0005925">
    <property type="term" value="C:focal adhesion"/>
    <property type="evidence" value="ECO:0007669"/>
    <property type="project" value="TreeGrafter"/>
</dbReference>
<proteinExistence type="inferred from homology"/>
<dbReference type="OrthoDB" id="410592at2759"/>
<dbReference type="GO" id="GO:0007160">
    <property type="term" value="P:cell-matrix adhesion"/>
    <property type="evidence" value="ECO:0007669"/>
    <property type="project" value="TreeGrafter"/>
</dbReference>
<dbReference type="Gene3D" id="3.40.50.410">
    <property type="entry name" value="von Willebrand factor, type A domain"/>
    <property type="match status" value="1"/>
</dbReference>